<comment type="caution">
    <text evidence="3">The sequence shown here is derived from an EMBL/GenBank/DDBJ whole genome shotgun (WGS) entry which is preliminary data.</text>
</comment>
<evidence type="ECO:0000313" key="4">
    <source>
        <dbReference type="Proteomes" id="UP001484535"/>
    </source>
</evidence>
<dbReference type="Proteomes" id="UP001484535">
    <property type="component" value="Unassembled WGS sequence"/>
</dbReference>
<accession>A0ABV0CU42</accession>
<dbReference type="Pfam" id="PF02321">
    <property type="entry name" value="OEP"/>
    <property type="match status" value="1"/>
</dbReference>
<comment type="similarity">
    <text evidence="1">Belongs to the outer membrane factor (OMF) (TC 1.B.17) family.</text>
</comment>
<feature type="chain" id="PRO_5045413685" evidence="2">
    <location>
        <begin position="25"/>
        <end position="412"/>
    </location>
</feature>
<sequence>MRLFASGRAALPFLALAMAAPLAAEPGLPDEAAVAGALIDHPAVAAARERLAASRAGADARAVGPHEVTVSGSYNRRTIDREGTFDEFDTQLTRAIRLPGKARLDREIGVYAVDAAENMAEDVRHQAALLLASYWWDWLGAAAEAEVDRQAVTNYEQALAAVTRRVELGDAPQLEADQARAALGAARIRAEQSTGRADLAQARLRAQFPSLPLPVDAPAIPPPAMREAELAGYRDQIIANSHEIAVAEAEARRAAAYADRLRLDRVADPSVGIRLFSERGGAEQGAGLVFSMPLGGRHRSALADEAGSSASAALAEERLARFAVEETASADLAEARFRLSAWERARESLAAQMEVLVKLRRGNELGEIGLADMLLGERLVHDAFNAEVVARTDAQRAITKLRIDAHELWLRD</sequence>
<dbReference type="RefSeq" id="WP_346783617.1">
    <property type="nucleotide sequence ID" value="NZ_JBDLBR010000001.1"/>
</dbReference>
<reference evidence="3 4" key="1">
    <citation type="submission" date="2024-05" db="EMBL/GenBank/DDBJ databases">
        <authorList>
            <person name="Park S."/>
        </authorList>
    </citation>
    <scope>NUCLEOTIDE SEQUENCE [LARGE SCALE GENOMIC DNA]</scope>
    <source>
        <strain evidence="3 4">DGU5</strain>
    </source>
</reference>
<gene>
    <name evidence="3" type="ORF">ABDJ38_03135</name>
</gene>
<dbReference type="Gene3D" id="1.20.1600.10">
    <property type="entry name" value="Outer membrane efflux proteins (OEP)"/>
    <property type="match status" value="1"/>
</dbReference>
<dbReference type="EMBL" id="JBDLBR010000001">
    <property type="protein sequence ID" value="MEN7536166.1"/>
    <property type="molecule type" value="Genomic_DNA"/>
</dbReference>
<organism evidence="3 4">
    <name type="scientific">Aurantiacibacter flavus</name>
    <dbReference type="NCBI Taxonomy" id="3145232"/>
    <lineage>
        <taxon>Bacteria</taxon>
        <taxon>Pseudomonadati</taxon>
        <taxon>Pseudomonadota</taxon>
        <taxon>Alphaproteobacteria</taxon>
        <taxon>Sphingomonadales</taxon>
        <taxon>Erythrobacteraceae</taxon>
        <taxon>Aurantiacibacter</taxon>
    </lineage>
</organism>
<keyword evidence="4" id="KW-1185">Reference proteome</keyword>
<dbReference type="InterPro" id="IPR010131">
    <property type="entry name" value="MdtP/NodT-like"/>
</dbReference>
<dbReference type="InterPro" id="IPR003423">
    <property type="entry name" value="OMP_efflux"/>
</dbReference>
<dbReference type="PANTHER" id="PTHR30203:SF24">
    <property type="entry name" value="BLR4935 PROTEIN"/>
    <property type="match status" value="1"/>
</dbReference>
<evidence type="ECO:0000256" key="1">
    <source>
        <dbReference type="ARBA" id="ARBA00007613"/>
    </source>
</evidence>
<evidence type="ECO:0000256" key="2">
    <source>
        <dbReference type="SAM" id="SignalP"/>
    </source>
</evidence>
<keyword evidence="2" id="KW-0732">Signal</keyword>
<protein>
    <submittedName>
        <fullName evidence="3">TolC family protein</fullName>
    </submittedName>
</protein>
<dbReference type="PANTHER" id="PTHR30203">
    <property type="entry name" value="OUTER MEMBRANE CATION EFFLUX PROTEIN"/>
    <property type="match status" value="1"/>
</dbReference>
<feature type="signal peptide" evidence="2">
    <location>
        <begin position="1"/>
        <end position="24"/>
    </location>
</feature>
<name>A0ABV0CU42_9SPHN</name>
<dbReference type="SUPFAM" id="SSF56954">
    <property type="entry name" value="Outer membrane efflux proteins (OEP)"/>
    <property type="match status" value="1"/>
</dbReference>
<proteinExistence type="inferred from homology"/>
<evidence type="ECO:0000313" key="3">
    <source>
        <dbReference type="EMBL" id="MEN7536166.1"/>
    </source>
</evidence>